<dbReference type="PANTHER" id="PTHR32089:SF112">
    <property type="entry name" value="LYSOZYME-LIKE PROTEIN-RELATED"/>
    <property type="match status" value="1"/>
</dbReference>
<dbReference type="PROSITE" id="PS50111">
    <property type="entry name" value="CHEMOTAXIS_TRANSDUC_2"/>
    <property type="match status" value="1"/>
</dbReference>
<dbReference type="Gene3D" id="1.10.287.950">
    <property type="entry name" value="Methyl-accepting chemotaxis protein"/>
    <property type="match status" value="1"/>
</dbReference>
<reference evidence="6" key="1">
    <citation type="journal article" date="2019" name="Int. J. Syst. Evol. Microbiol.">
        <title>The Global Catalogue of Microorganisms (GCM) 10K type strain sequencing project: providing services to taxonomists for standard genome sequencing and annotation.</title>
        <authorList>
            <consortium name="The Broad Institute Genomics Platform"/>
            <consortium name="The Broad Institute Genome Sequencing Center for Infectious Disease"/>
            <person name="Wu L."/>
            <person name="Ma J."/>
        </authorList>
    </citation>
    <scope>NUCLEOTIDE SEQUENCE [LARGE SCALE GENOMIC DNA]</scope>
    <source>
        <strain evidence="6">CGMCC 1.15474</strain>
    </source>
</reference>
<feature type="domain" description="Methyl-accepting transducer" evidence="4">
    <location>
        <begin position="110"/>
        <end position="273"/>
    </location>
</feature>
<dbReference type="SUPFAM" id="SSF58104">
    <property type="entry name" value="Methyl-accepting chemotaxis protein (MCP) signaling domain"/>
    <property type="match status" value="1"/>
</dbReference>
<dbReference type="PANTHER" id="PTHR32089">
    <property type="entry name" value="METHYL-ACCEPTING CHEMOTAXIS PROTEIN MCPB"/>
    <property type="match status" value="1"/>
</dbReference>
<dbReference type="Proteomes" id="UP001597318">
    <property type="component" value="Unassembled WGS sequence"/>
</dbReference>
<dbReference type="SMART" id="SM00283">
    <property type="entry name" value="MA"/>
    <property type="match status" value="1"/>
</dbReference>
<proteinExistence type="inferred from homology"/>
<dbReference type="PRINTS" id="PR00260">
    <property type="entry name" value="CHEMTRNSDUCR"/>
</dbReference>
<organism evidence="5 6">
    <name type="scientific">Metabacillus endolithicus</name>
    <dbReference type="NCBI Taxonomy" id="1535204"/>
    <lineage>
        <taxon>Bacteria</taxon>
        <taxon>Bacillati</taxon>
        <taxon>Bacillota</taxon>
        <taxon>Bacilli</taxon>
        <taxon>Bacillales</taxon>
        <taxon>Bacillaceae</taxon>
        <taxon>Metabacillus</taxon>
    </lineage>
</organism>
<dbReference type="EMBL" id="JBHUIK010000002">
    <property type="protein sequence ID" value="MFD2214048.1"/>
    <property type="molecule type" value="Genomic_DNA"/>
</dbReference>
<dbReference type="InterPro" id="IPR004089">
    <property type="entry name" value="MCPsignal_dom"/>
</dbReference>
<accession>A0ABW5BV48</accession>
<evidence type="ECO:0000313" key="6">
    <source>
        <dbReference type="Proteomes" id="UP001597318"/>
    </source>
</evidence>
<dbReference type="InterPro" id="IPR004090">
    <property type="entry name" value="Chemotax_Me-accpt_rcpt"/>
</dbReference>
<evidence type="ECO:0000256" key="2">
    <source>
        <dbReference type="ARBA" id="ARBA00029447"/>
    </source>
</evidence>
<dbReference type="RefSeq" id="WP_247344355.1">
    <property type="nucleotide sequence ID" value="NZ_CP095550.1"/>
</dbReference>
<keyword evidence="6" id="KW-1185">Reference proteome</keyword>
<keyword evidence="1 3" id="KW-0807">Transducer</keyword>
<evidence type="ECO:0000256" key="3">
    <source>
        <dbReference type="PROSITE-ProRule" id="PRU00284"/>
    </source>
</evidence>
<gene>
    <name evidence="5" type="ORF">ACFSKK_10185</name>
</gene>
<protein>
    <submittedName>
        <fullName evidence="5">Methyl-accepting chemotaxis protein</fullName>
    </submittedName>
</protein>
<dbReference type="Pfam" id="PF00015">
    <property type="entry name" value="MCPsignal"/>
    <property type="match status" value="1"/>
</dbReference>
<comment type="similarity">
    <text evidence="2">Belongs to the methyl-accepting chemotaxis (MCP) protein family.</text>
</comment>
<evidence type="ECO:0000259" key="4">
    <source>
        <dbReference type="PROSITE" id="PS50111"/>
    </source>
</evidence>
<evidence type="ECO:0000313" key="5">
    <source>
        <dbReference type="EMBL" id="MFD2214048.1"/>
    </source>
</evidence>
<evidence type="ECO:0000256" key="1">
    <source>
        <dbReference type="ARBA" id="ARBA00023224"/>
    </source>
</evidence>
<sequence>MFNKIDSLDTVIRLVPILKAAVPADLSIAICNLHEFVAYFPGENINLQIKVGQKINPNEPLSVAIRQNKKLQAEVPAEFYGFEFTGTALPLHDQNNQVIGGIAIQLRRESELRAIIKQIADSLSQAKGSVNTVVDGSNSLASLSQELLLQSQQASTDVKETDVVLSMIKKVADQTNLLGLNAAIEAARAGEKGKGFEVVANEIRKFSKETVSSTQKVNQITAQIQGVTTKMGESIQTIASIGNDQATSMQEVSSLIEEIEQLSKRLSEFANKI</sequence>
<comment type="caution">
    <text evidence="5">The sequence shown here is derived from an EMBL/GenBank/DDBJ whole genome shotgun (WGS) entry which is preliminary data.</text>
</comment>
<name>A0ABW5BV48_9BACI</name>